<reference evidence="2" key="1">
    <citation type="submission" date="2009-09" db="EMBL/GenBank/DDBJ databases">
        <title>The complete genome of Kribbella flavida DSM 17836.</title>
        <authorList>
            <consortium name="US DOE Joint Genome Institute (JGI-PGF)"/>
            <person name="Lucas S."/>
            <person name="Copeland A."/>
            <person name="Lapidus A."/>
            <person name="Glavina del Rio T."/>
            <person name="Dalin E."/>
            <person name="Tice H."/>
            <person name="Bruce D."/>
            <person name="Goodwin L."/>
            <person name="Pitluck S."/>
            <person name="Kyrpides N."/>
            <person name="Mavromatis K."/>
            <person name="Ivanova N."/>
            <person name="Saunders E."/>
            <person name="Brettin T."/>
            <person name="Detter J.C."/>
            <person name="Han C."/>
            <person name="Larimer F."/>
            <person name="Land M."/>
            <person name="Hauser L."/>
            <person name="Markowitz V."/>
            <person name="Cheng J.-F."/>
            <person name="Hugenholtz P."/>
            <person name="Woyke T."/>
            <person name="Wu D."/>
            <person name="Pukall R."/>
            <person name="Klenk H.-P."/>
            <person name="Eisen J.A."/>
        </authorList>
    </citation>
    <scope>NUCLEOTIDE SEQUENCE [LARGE SCALE GENOMIC DNA]</scope>
    <source>
        <strain evidence="2">DSM 17836 / JCM 10339 / NBRC 14399</strain>
    </source>
</reference>
<proteinExistence type="predicted"/>
<sequence length="127" mass="13644">MATVRVHDRTVIIQLAWWERLFAAGRSRFVVPADLIATVGVVDQPTRWTATPGARSGLVVTGVLKVGRWGIGTGVRHFVSVRRDRPALRLTTTAEGADLIGYHVLLVSTPEAPTLAADLTSATQSTS</sequence>
<organism evidence="1 2">
    <name type="scientific">Kribbella flavida (strain DSM 17836 / JCM 10339 / NBRC 14399)</name>
    <dbReference type="NCBI Taxonomy" id="479435"/>
    <lineage>
        <taxon>Bacteria</taxon>
        <taxon>Bacillati</taxon>
        <taxon>Actinomycetota</taxon>
        <taxon>Actinomycetes</taxon>
        <taxon>Propionibacteriales</taxon>
        <taxon>Kribbellaceae</taxon>
        <taxon>Kribbella</taxon>
    </lineage>
</organism>
<dbReference type="Proteomes" id="UP000007967">
    <property type="component" value="Chromosome"/>
</dbReference>
<name>D2PVI3_KRIFD</name>
<dbReference type="RefSeq" id="WP_012923776.1">
    <property type="nucleotide sequence ID" value="NC_013729.1"/>
</dbReference>
<dbReference type="HOGENOM" id="CLU_147945_2_0_11"/>
<protein>
    <submittedName>
        <fullName evidence="1">Uncharacterized protein</fullName>
    </submittedName>
</protein>
<dbReference type="OrthoDB" id="530515at2"/>
<accession>D2PVI3</accession>
<evidence type="ECO:0000313" key="1">
    <source>
        <dbReference type="EMBL" id="ADB35223.1"/>
    </source>
</evidence>
<dbReference type="KEGG" id="kfl:Kfla_6220"/>
<dbReference type="eggNOG" id="ENOG5034ASS">
    <property type="taxonomic scope" value="Bacteria"/>
</dbReference>
<dbReference type="AlphaFoldDB" id="D2PVI3"/>
<dbReference type="STRING" id="479435.Kfla_6220"/>
<reference evidence="1 2" key="2">
    <citation type="journal article" date="2010" name="Stand. Genomic Sci.">
        <title>Complete genome sequence of Kribbella flavida type strain (IFO 14399).</title>
        <authorList>
            <person name="Pukall R."/>
            <person name="Lapidus A."/>
            <person name="Glavina Del Rio T."/>
            <person name="Copeland A."/>
            <person name="Tice H."/>
            <person name="Cheng J.-F."/>
            <person name="Lucas S."/>
            <person name="Chen F."/>
            <person name="Nolan M."/>
            <person name="LaButti K."/>
            <person name="Pati A."/>
            <person name="Ivanova N."/>
            <person name="Mavrommatis K."/>
            <person name="Mikhailova N."/>
            <person name="Pitluck S."/>
            <person name="Bruce D."/>
            <person name="Goodwin L."/>
            <person name="Land M."/>
            <person name="Hauser L."/>
            <person name="Chang Y.-J."/>
            <person name="Jeffries C.D."/>
            <person name="Chen A."/>
            <person name="Palaniappan K."/>
            <person name="Chain P."/>
            <person name="Rohde M."/>
            <person name="Goeker M."/>
            <person name="Bristow J."/>
            <person name="Eisen J.A."/>
            <person name="Markowitz V."/>
            <person name="Hugenholtz P."/>
            <person name="Kyrpides N.C."/>
            <person name="Klenk H.-P."/>
            <person name="Brettin T."/>
        </authorList>
    </citation>
    <scope>NUCLEOTIDE SEQUENCE [LARGE SCALE GENOMIC DNA]</scope>
    <source>
        <strain evidence="2">DSM 17836 / JCM 10339 / NBRC 14399</strain>
    </source>
</reference>
<gene>
    <name evidence="1" type="ordered locus">Kfla_6220</name>
</gene>
<keyword evidence="2" id="KW-1185">Reference proteome</keyword>
<evidence type="ECO:0000313" key="2">
    <source>
        <dbReference type="Proteomes" id="UP000007967"/>
    </source>
</evidence>
<dbReference type="EMBL" id="CP001736">
    <property type="protein sequence ID" value="ADB35223.1"/>
    <property type="molecule type" value="Genomic_DNA"/>
</dbReference>